<dbReference type="PANTHER" id="PTHR34236">
    <property type="entry name" value="DIMETHYL SULFOXIDE REDUCTASE TRANSCRIPTIONAL ACTIVATOR"/>
    <property type="match status" value="1"/>
</dbReference>
<dbReference type="PANTHER" id="PTHR34236:SF1">
    <property type="entry name" value="DIMETHYL SULFOXIDE REDUCTASE TRANSCRIPTIONAL ACTIVATOR"/>
    <property type="match status" value="1"/>
</dbReference>
<evidence type="ECO:0000313" key="7">
    <source>
        <dbReference type="EMBL" id="ELY96983.1"/>
    </source>
</evidence>
<comment type="caution">
    <text evidence="7">The sequence shown here is derived from an EMBL/GenBank/DDBJ whole genome shotgun (WGS) entry which is preliminary data.</text>
</comment>
<dbReference type="Gene3D" id="3.30.450.20">
    <property type="entry name" value="PAS domain"/>
    <property type="match status" value="1"/>
</dbReference>
<feature type="region of interest" description="Disordered" evidence="4">
    <location>
        <begin position="423"/>
        <end position="453"/>
    </location>
</feature>
<feature type="domain" description="PAS" evidence="5">
    <location>
        <begin position="215"/>
        <end position="288"/>
    </location>
</feature>
<keyword evidence="1" id="KW-0805">Transcription regulation</keyword>
<feature type="compositionally biased region" description="Basic and acidic residues" evidence="4">
    <location>
        <begin position="749"/>
        <end position="762"/>
    </location>
</feature>
<sequence>MTAEAALSAREYEILLDAAETYREVLVVRCCGEVGLRPAELAVLTVGNVEQVRIDPPRYVVRVPPTGDHTAHTDSTQHRTAYLPTDVEQEIRRYARSNDLSADDHLLDVTPRRLQMLVAEVATRAADRFDRPALADVSSSDLRQYFARRSLVDHDINPRAVKAAGGWQSFEALESYLPEPSDTALVDAFETVERPSTPRVAGASGSGRTGRPMSDDSVVRLLLAASDRYALVRLDEEGYVERWNRSAAALLGYRAGEIVGTHVSAFYTEKAVDDGVPEQTLSTALEEAGTEQEGWRVHSDGSRFRATEVISPLRDDRGRHDGYAVFVRDSSAQHEVLESVRAERDELRRAVAVGERYRAVTAALLEASDHEAAEAMVCDSLVAGEAYAFSWIDRTTGTDREGRRTTSGERDGSEVDAATIERLVPAEWRAGEQEGMDDSSTYESGSESETESGVAITTVTDKQHGNELALASVPLIYGDTTYGRLGVATTRPDAFAADEKRWLATAGRQIGYAITAVRRRNLLLSDRVVELDVRCQDASSFFVAASQQLGCRFELDSLVPISESTQLYYLRLEDAPPAEVFDLAADDPGIDDCRLLETDPDGWRIEVVVEGSSPARTLTEYGLTVLEAVTEAGVTTITAEAAAELNLRTVLEGLRSTFPSSTLLGKRETERTVQTAREFRDGLEERLTERQVTALRAAYFGGYYDWPRESTAEEVADAMGISSPTLHNHLRKGQHELLRTFFDVPSEGQSRESVSDERTSGD</sequence>
<reference evidence="7 8" key="1">
    <citation type="journal article" date="2014" name="PLoS Genet.">
        <title>Phylogenetically driven sequencing of extremely halophilic archaea reveals strategies for static and dynamic osmo-response.</title>
        <authorList>
            <person name="Becker E.A."/>
            <person name="Seitzer P.M."/>
            <person name="Tritt A."/>
            <person name="Larsen D."/>
            <person name="Krusor M."/>
            <person name="Yao A.I."/>
            <person name="Wu D."/>
            <person name="Madern D."/>
            <person name="Eisen J.A."/>
            <person name="Darling A.E."/>
            <person name="Facciotti M.T."/>
        </authorList>
    </citation>
    <scope>NUCLEOTIDE SEQUENCE [LARGE SCALE GENOMIC DNA]</scope>
    <source>
        <strain evidence="7 8">JCM 10990</strain>
    </source>
</reference>
<name>M0AHY3_9EURY</name>
<dbReference type="NCBIfam" id="TIGR00229">
    <property type="entry name" value="sensory_box"/>
    <property type="match status" value="1"/>
</dbReference>
<evidence type="ECO:0000256" key="2">
    <source>
        <dbReference type="ARBA" id="ARBA00023163"/>
    </source>
</evidence>
<evidence type="ECO:0000256" key="4">
    <source>
        <dbReference type="SAM" id="MobiDB-lite"/>
    </source>
</evidence>
<dbReference type="OrthoDB" id="234125at2157"/>
<dbReference type="InterPro" id="IPR035965">
    <property type="entry name" value="PAS-like_dom_sf"/>
</dbReference>
<dbReference type="InterPro" id="IPR029016">
    <property type="entry name" value="GAF-like_dom_sf"/>
</dbReference>
<dbReference type="Proteomes" id="UP000011693">
    <property type="component" value="Unassembled WGS sequence"/>
</dbReference>
<dbReference type="GO" id="GO:0003677">
    <property type="term" value="F:DNA binding"/>
    <property type="evidence" value="ECO:0007669"/>
    <property type="project" value="InterPro"/>
</dbReference>
<dbReference type="PROSITE" id="PS50113">
    <property type="entry name" value="PAC"/>
    <property type="match status" value="1"/>
</dbReference>
<evidence type="ECO:0000259" key="6">
    <source>
        <dbReference type="PROSITE" id="PS50113"/>
    </source>
</evidence>
<dbReference type="InterPro" id="IPR000014">
    <property type="entry name" value="PAS"/>
</dbReference>
<accession>M0AHY3</accession>
<protein>
    <submittedName>
        <fullName evidence="7">PAS/PAC sensor protein</fullName>
    </submittedName>
</protein>
<dbReference type="AlphaFoldDB" id="M0AHY3"/>
<proteinExistence type="predicted"/>
<dbReference type="GO" id="GO:0006310">
    <property type="term" value="P:DNA recombination"/>
    <property type="evidence" value="ECO:0007669"/>
    <property type="project" value="UniProtKB-KW"/>
</dbReference>
<dbReference type="InterPro" id="IPR013762">
    <property type="entry name" value="Integrase-like_cat_sf"/>
</dbReference>
<feature type="compositionally biased region" description="Basic and acidic residues" evidence="4">
    <location>
        <begin position="398"/>
        <end position="413"/>
    </location>
</feature>
<dbReference type="GO" id="GO:0015074">
    <property type="term" value="P:DNA integration"/>
    <property type="evidence" value="ECO:0007669"/>
    <property type="project" value="InterPro"/>
</dbReference>
<dbReference type="InterPro" id="IPR011010">
    <property type="entry name" value="DNA_brk_join_enz"/>
</dbReference>
<dbReference type="InterPro" id="IPR007050">
    <property type="entry name" value="HTH_bacterioopsin"/>
</dbReference>
<dbReference type="CDD" id="cd00397">
    <property type="entry name" value="DNA_BRE_C"/>
    <property type="match status" value="1"/>
</dbReference>
<dbReference type="Pfam" id="PF04967">
    <property type="entry name" value="HTH_10"/>
    <property type="match status" value="1"/>
</dbReference>
<feature type="region of interest" description="Disordered" evidence="4">
    <location>
        <begin position="742"/>
        <end position="762"/>
    </location>
</feature>
<dbReference type="Gene3D" id="1.10.443.10">
    <property type="entry name" value="Intergrase catalytic core"/>
    <property type="match status" value="1"/>
</dbReference>
<evidence type="ECO:0000259" key="5">
    <source>
        <dbReference type="PROSITE" id="PS50112"/>
    </source>
</evidence>
<keyword evidence="3" id="KW-0233">DNA recombination</keyword>
<keyword evidence="2" id="KW-0804">Transcription</keyword>
<organism evidence="7 8">
    <name type="scientific">Natrialba chahannaoensis JCM 10990</name>
    <dbReference type="NCBI Taxonomy" id="1227492"/>
    <lineage>
        <taxon>Archaea</taxon>
        <taxon>Methanobacteriati</taxon>
        <taxon>Methanobacteriota</taxon>
        <taxon>Stenosarchaea group</taxon>
        <taxon>Halobacteria</taxon>
        <taxon>Halobacteriales</taxon>
        <taxon>Natrialbaceae</taxon>
        <taxon>Natrialba</taxon>
    </lineage>
</organism>
<dbReference type="Gene3D" id="3.30.450.40">
    <property type="match status" value="1"/>
</dbReference>
<dbReference type="Pfam" id="PF13426">
    <property type="entry name" value="PAS_9"/>
    <property type="match status" value="1"/>
</dbReference>
<dbReference type="SUPFAM" id="SSF55785">
    <property type="entry name" value="PYP-like sensor domain (PAS domain)"/>
    <property type="match status" value="1"/>
</dbReference>
<evidence type="ECO:0000256" key="3">
    <source>
        <dbReference type="ARBA" id="ARBA00023172"/>
    </source>
</evidence>
<dbReference type="InterPro" id="IPR000700">
    <property type="entry name" value="PAS-assoc_C"/>
</dbReference>
<evidence type="ECO:0000313" key="8">
    <source>
        <dbReference type="Proteomes" id="UP000011693"/>
    </source>
</evidence>
<dbReference type="SUPFAM" id="SSF56349">
    <property type="entry name" value="DNA breaking-rejoining enzymes"/>
    <property type="match status" value="1"/>
</dbReference>
<dbReference type="STRING" id="1227492.C482_14469"/>
<evidence type="ECO:0000256" key="1">
    <source>
        <dbReference type="ARBA" id="ARBA00023015"/>
    </source>
</evidence>
<feature type="domain" description="PAC" evidence="6">
    <location>
        <begin position="290"/>
        <end position="342"/>
    </location>
</feature>
<keyword evidence="8" id="KW-1185">Reference proteome</keyword>
<dbReference type="PATRIC" id="fig|1227492.4.peg.2872"/>
<gene>
    <name evidence="7" type="ORF">C482_14469</name>
</gene>
<dbReference type="SUPFAM" id="SSF55781">
    <property type="entry name" value="GAF domain-like"/>
    <property type="match status" value="1"/>
</dbReference>
<feature type="compositionally biased region" description="Low complexity" evidence="4">
    <location>
        <begin position="439"/>
        <end position="453"/>
    </location>
</feature>
<dbReference type="Pfam" id="PF15915">
    <property type="entry name" value="BAT"/>
    <property type="match status" value="1"/>
</dbReference>
<dbReference type="PROSITE" id="PS50112">
    <property type="entry name" value="PAS"/>
    <property type="match status" value="1"/>
</dbReference>
<dbReference type="InterPro" id="IPR031803">
    <property type="entry name" value="BAT_GAF/HTH-assoc"/>
</dbReference>
<dbReference type="CDD" id="cd00130">
    <property type="entry name" value="PAS"/>
    <property type="match status" value="1"/>
</dbReference>
<dbReference type="RefSeq" id="WP_006168382.1">
    <property type="nucleotide sequence ID" value="NZ_AOIN01000078.1"/>
</dbReference>
<dbReference type="EMBL" id="AOIN01000078">
    <property type="protein sequence ID" value="ELY96983.1"/>
    <property type="molecule type" value="Genomic_DNA"/>
</dbReference>
<feature type="region of interest" description="Disordered" evidence="4">
    <location>
        <begin position="398"/>
        <end position="417"/>
    </location>
</feature>